<protein>
    <submittedName>
        <fullName evidence="1">Uncharacterized protein</fullName>
    </submittedName>
</protein>
<evidence type="ECO:0000313" key="1">
    <source>
        <dbReference type="EMBL" id="JAD24250.1"/>
    </source>
</evidence>
<dbReference type="AlphaFoldDB" id="A0A0A8YG57"/>
<name>A0A0A8YG57_ARUDO</name>
<reference evidence="1" key="2">
    <citation type="journal article" date="2015" name="Data Brief">
        <title>Shoot transcriptome of the giant reed, Arundo donax.</title>
        <authorList>
            <person name="Barrero R.A."/>
            <person name="Guerrero F.D."/>
            <person name="Moolhuijzen P."/>
            <person name="Goolsby J.A."/>
            <person name="Tidwell J."/>
            <person name="Bellgard S.E."/>
            <person name="Bellgard M.I."/>
        </authorList>
    </citation>
    <scope>NUCLEOTIDE SEQUENCE</scope>
    <source>
        <tissue evidence="1">Shoot tissue taken approximately 20 cm above the soil surface</tissue>
    </source>
</reference>
<proteinExistence type="predicted"/>
<accession>A0A0A8YG57</accession>
<dbReference type="EMBL" id="GBRH01273645">
    <property type="protein sequence ID" value="JAD24250.1"/>
    <property type="molecule type" value="Transcribed_RNA"/>
</dbReference>
<sequence length="31" mass="3543">MTAKKIRDSCNHTASYTVFIIDFILELLSVI</sequence>
<organism evidence="1">
    <name type="scientific">Arundo donax</name>
    <name type="common">Giant reed</name>
    <name type="synonym">Donax arundinaceus</name>
    <dbReference type="NCBI Taxonomy" id="35708"/>
    <lineage>
        <taxon>Eukaryota</taxon>
        <taxon>Viridiplantae</taxon>
        <taxon>Streptophyta</taxon>
        <taxon>Embryophyta</taxon>
        <taxon>Tracheophyta</taxon>
        <taxon>Spermatophyta</taxon>
        <taxon>Magnoliopsida</taxon>
        <taxon>Liliopsida</taxon>
        <taxon>Poales</taxon>
        <taxon>Poaceae</taxon>
        <taxon>PACMAD clade</taxon>
        <taxon>Arundinoideae</taxon>
        <taxon>Arundineae</taxon>
        <taxon>Arundo</taxon>
    </lineage>
</organism>
<reference evidence="1" key="1">
    <citation type="submission" date="2014-09" db="EMBL/GenBank/DDBJ databases">
        <authorList>
            <person name="Magalhaes I.L.F."/>
            <person name="Oliveira U."/>
            <person name="Santos F.R."/>
            <person name="Vidigal T.H.D.A."/>
            <person name="Brescovit A.D."/>
            <person name="Santos A.J."/>
        </authorList>
    </citation>
    <scope>NUCLEOTIDE SEQUENCE</scope>
    <source>
        <tissue evidence="1">Shoot tissue taken approximately 20 cm above the soil surface</tissue>
    </source>
</reference>